<name>A0A4R1G7D0_9BACT</name>
<dbReference type="PANTHER" id="PTHR34796">
    <property type="entry name" value="EXPRESSED PROTEIN"/>
    <property type="match status" value="1"/>
</dbReference>
<gene>
    <name evidence="1" type="ORF">CLV27_1284</name>
</gene>
<comment type="caution">
    <text evidence="1">The sequence shown here is derived from an EMBL/GenBank/DDBJ whole genome shotgun (WGS) entry which is preliminary data.</text>
</comment>
<dbReference type="PANTHER" id="PTHR34796:SF1">
    <property type="entry name" value="EXPRESSED PROTEIN"/>
    <property type="match status" value="1"/>
</dbReference>
<dbReference type="Pfam" id="PF03745">
    <property type="entry name" value="DUF309"/>
    <property type="match status" value="1"/>
</dbReference>
<organism evidence="1 2">
    <name type="scientific">Phorcysia thermohydrogeniphila</name>
    <dbReference type="NCBI Taxonomy" id="936138"/>
    <lineage>
        <taxon>Bacteria</taxon>
        <taxon>Pseudomonadati</taxon>
        <taxon>Aquificota</taxon>
        <taxon>Aquificia</taxon>
        <taxon>Desulfurobacteriales</taxon>
        <taxon>Desulfurobacteriaceae</taxon>
        <taxon>Phorcysia</taxon>
    </lineage>
</organism>
<evidence type="ECO:0000313" key="2">
    <source>
        <dbReference type="Proteomes" id="UP000295777"/>
    </source>
</evidence>
<accession>A0A4R1G7D0</accession>
<keyword evidence="2" id="KW-1185">Reference proteome</keyword>
<dbReference type="SUPFAM" id="SSF140663">
    <property type="entry name" value="TTHA0068-like"/>
    <property type="match status" value="1"/>
</dbReference>
<dbReference type="Gene3D" id="1.10.3450.10">
    <property type="entry name" value="TTHA0068-like"/>
    <property type="match status" value="1"/>
</dbReference>
<dbReference type="OrthoDB" id="9799942at2"/>
<protein>
    <recommendedName>
        <fullName evidence="3">DUF309 domain-containing protein</fullName>
    </recommendedName>
</protein>
<evidence type="ECO:0008006" key="3">
    <source>
        <dbReference type="Google" id="ProtNLM"/>
    </source>
</evidence>
<dbReference type="EMBL" id="SMFV01000004">
    <property type="protein sequence ID" value="TCK03967.1"/>
    <property type="molecule type" value="Genomic_DNA"/>
</dbReference>
<evidence type="ECO:0000313" key="1">
    <source>
        <dbReference type="EMBL" id="TCK03967.1"/>
    </source>
</evidence>
<dbReference type="Proteomes" id="UP000295777">
    <property type="component" value="Unassembled WGS sequence"/>
</dbReference>
<dbReference type="InterPro" id="IPR023203">
    <property type="entry name" value="TTHA0068_sf"/>
</dbReference>
<dbReference type="RefSeq" id="WP_132526964.1">
    <property type="nucleotide sequence ID" value="NZ_SMFV01000004.1"/>
</dbReference>
<sequence length="207" mass="24131">MNFFEIRDRFADNLCDFLREKDENALQKLDAVIKAILYGKAEAPEKVREELLSEFPLLTEDKGFILFDLSQVDPFTEIYLKEKAKRYENFLKGLGDFEPVGEDIEKNVLMAKELFRAGLFFEVHEILEHVWMVEFGSVREFLQALIQLGAACYHLENYNEKGYRQLLENALELLQRYSGVLYGIDIAELRSKIKMALEGRFDATKLL</sequence>
<dbReference type="InterPro" id="IPR005500">
    <property type="entry name" value="DUF309"/>
</dbReference>
<reference evidence="1 2" key="1">
    <citation type="submission" date="2019-03" db="EMBL/GenBank/DDBJ databases">
        <title>Genomic Encyclopedia of Archaeal and Bacterial Type Strains, Phase II (KMG-II): from individual species to whole genera.</title>
        <authorList>
            <person name="Goeker M."/>
        </authorList>
    </citation>
    <scope>NUCLEOTIDE SEQUENCE [LARGE SCALE GENOMIC DNA]</scope>
    <source>
        <strain evidence="1 2">DSM 24425</strain>
    </source>
</reference>
<proteinExistence type="predicted"/>
<dbReference type="AlphaFoldDB" id="A0A4R1G7D0"/>